<feature type="chain" id="PRO_5041239678" description="Lipoprotein" evidence="1">
    <location>
        <begin position="21"/>
        <end position="273"/>
    </location>
</feature>
<evidence type="ECO:0000313" key="3">
    <source>
        <dbReference type="Proteomes" id="UP001178507"/>
    </source>
</evidence>
<evidence type="ECO:0000256" key="1">
    <source>
        <dbReference type="SAM" id="SignalP"/>
    </source>
</evidence>
<dbReference type="EMBL" id="CAUJNA010003400">
    <property type="protein sequence ID" value="CAJ1401116.1"/>
    <property type="molecule type" value="Genomic_DNA"/>
</dbReference>
<name>A0AA36J9S7_9DINO</name>
<keyword evidence="1" id="KW-0732">Signal</keyword>
<evidence type="ECO:0008006" key="4">
    <source>
        <dbReference type="Google" id="ProtNLM"/>
    </source>
</evidence>
<sequence length="273" mass="30012">MKRLACLVPLLLLVRFSCFSVPDGTGRRRYGLQELPEVSAKDIDQGDGSGALVSKVLEAGVRLLLRRYDDVTVRVQSRWDQLIRGRVEAVHLAGENWCTKLGLRARALRVAALRGAALDYGELLQGRVTLTEAAQGWAEAVFDAEEFADFLVYPQVAAAAPELEGAQFRFCGSVEISSADETLTFQGSHAGDLFRGTLSCGDGTQPQVSLHGDIDEARRVALERALASFFRSLYVDLAGVCLSFERLRFGKDVAAVLLKAEIRRIPNPFRDRI</sequence>
<protein>
    <recommendedName>
        <fullName evidence="4">Lipoprotein</fullName>
    </recommendedName>
</protein>
<dbReference type="AlphaFoldDB" id="A0AA36J9S7"/>
<evidence type="ECO:0000313" key="2">
    <source>
        <dbReference type="EMBL" id="CAJ1401116.1"/>
    </source>
</evidence>
<dbReference type="Proteomes" id="UP001178507">
    <property type="component" value="Unassembled WGS sequence"/>
</dbReference>
<gene>
    <name evidence="2" type="ORF">EVOR1521_LOCUS24326</name>
</gene>
<keyword evidence="3" id="KW-1185">Reference proteome</keyword>
<proteinExistence type="predicted"/>
<reference evidence="2" key="1">
    <citation type="submission" date="2023-08" db="EMBL/GenBank/DDBJ databases">
        <authorList>
            <person name="Chen Y."/>
            <person name="Shah S."/>
            <person name="Dougan E. K."/>
            <person name="Thang M."/>
            <person name="Chan C."/>
        </authorList>
    </citation>
    <scope>NUCLEOTIDE SEQUENCE</scope>
</reference>
<feature type="signal peptide" evidence="1">
    <location>
        <begin position="1"/>
        <end position="20"/>
    </location>
</feature>
<comment type="caution">
    <text evidence="2">The sequence shown here is derived from an EMBL/GenBank/DDBJ whole genome shotgun (WGS) entry which is preliminary data.</text>
</comment>
<organism evidence="2 3">
    <name type="scientific">Effrenium voratum</name>
    <dbReference type="NCBI Taxonomy" id="2562239"/>
    <lineage>
        <taxon>Eukaryota</taxon>
        <taxon>Sar</taxon>
        <taxon>Alveolata</taxon>
        <taxon>Dinophyceae</taxon>
        <taxon>Suessiales</taxon>
        <taxon>Symbiodiniaceae</taxon>
        <taxon>Effrenium</taxon>
    </lineage>
</organism>
<accession>A0AA36J9S7</accession>